<name>A0A4Y2Q0X9_ARAVE</name>
<reference evidence="2 3" key="1">
    <citation type="journal article" date="2019" name="Sci. Rep.">
        <title>Orb-weaving spider Araneus ventricosus genome elucidates the spidroin gene catalogue.</title>
        <authorList>
            <person name="Kono N."/>
            <person name="Nakamura H."/>
            <person name="Ohtoshi R."/>
            <person name="Moran D.A.P."/>
            <person name="Shinohara A."/>
            <person name="Yoshida Y."/>
            <person name="Fujiwara M."/>
            <person name="Mori M."/>
            <person name="Tomita M."/>
            <person name="Arakawa K."/>
        </authorList>
    </citation>
    <scope>NUCLEOTIDE SEQUENCE [LARGE SCALE GENOMIC DNA]</scope>
</reference>
<accession>A0A4Y2Q0X9</accession>
<protein>
    <submittedName>
        <fullName evidence="2">Uncharacterized protein</fullName>
    </submittedName>
</protein>
<dbReference type="Proteomes" id="UP000499080">
    <property type="component" value="Unassembled WGS sequence"/>
</dbReference>
<evidence type="ECO:0000313" key="3">
    <source>
        <dbReference type="Proteomes" id="UP000499080"/>
    </source>
</evidence>
<organism evidence="2 3">
    <name type="scientific">Araneus ventricosus</name>
    <name type="common">Orbweaver spider</name>
    <name type="synonym">Epeira ventricosa</name>
    <dbReference type="NCBI Taxonomy" id="182803"/>
    <lineage>
        <taxon>Eukaryota</taxon>
        <taxon>Metazoa</taxon>
        <taxon>Ecdysozoa</taxon>
        <taxon>Arthropoda</taxon>
        <taxon>Chelicerata</taxon>
        <taxon>Arachnida</taxon>
        <taxon>Araneae</taxon>
        <taxon>Araneomorphae</taxon>
        <taxon>Entelegynae</taxon>
        <taxon>Araneoidea</taxon>
        <taxon>Araneidae</taxon>
        <taxon>Araneus</taxon>
    </lineage>
</organism>
<dbReference type="AlphaFoldDB" id="A0A4Y2Q0X9"/>
<evidence type="ECO:0000313" key="2">
    <source>
        <dbReference type="EMBL" id="GBN56793.1"/>
    </source>
</evidence>
<keyword evidence="3" id="KW-1185">Reference proteome</keyword>
<gene>
    <name evidence="2" type="ORF">AVEN_161754_1</name>
    <name evidence="1" type="ORF">AVEN_97400_1</name>
</gene>
<comment type="caution">
    <text evidence="2">The sequence shown here is derived from an EMBL/GenBank/DDBJ whole genome shotgun (WGS) entry which is preliminary data.</text>
</comment>
<sequence>MQLRKFFGGQLLVALFHKLIDIIAIHLQSPDLGQRHSDHGVLSRTPLSHSATLSDQRVFQAEESVLLVTPFHAFPIILRQETMWKRYSGTYVLTPPRLQIWRFLSAAKFGGFCTYVLTPIWRFLSAANLAVFVNKIDLYWRITANL</sequence>
<dbReference type="EMBL" id="BGPR01135925">
    <property type="protein sequence ID" value="GBN56730.1"/>
    <property type="molecule type" value="Genomic_DNA"/>
</dbReference>
<evidence type="ECO:0000313" key="1">
    <source>
        <dbReference type="EMBL" id="GBN56730.1"/>
    </source>
</evidence>
<proteinExistence type="predicted"/>
<dbReference type="EMBL" id="BGPR01135950">
    <property type="protein sequence ID" value="GBN56793.1"/>
    <property type="molecule type" value="Genomic_DNA"/>
</dbReference>